<evidence type="ECO:0000313" key="2">
    <source>
        <dbReference type="EMBL" id="CAA7389545.1"/>
    </source>
</evidence>
<name>A0A7I8JZM9_SPIIN</name>
<sequence>MPTLLSPLKKALYKRSTAQPERSYDFVWGPGLVSGLSTLVSMTCLAIFSK</sequence>
<proteinExistence type="predicted"/>
<organism evidence="2 3">
    <name type="scientific">Spirodela intermedia</name>
    <name type="common">Intermediate duckweed</name>
    <dbReference type="NCBI Taxonomy" id="51605"/>
    <lineage>
        <taxon>Eukaryota</taxon>
        <taxon>Viridiplantae</taxon>
        <taxon>Streptophyta</taxon>
        <taxon>Embryophyta</taxon>
        <taxon>Tracheophyta</taxon>
        <taxon>Spermatophyta</taxon>
        <taxon>Magnoliopsida</taxon>
        <taxon>Liliopsida</taxon>
        <taxon>Araceae</taxon>
        <taxon>Lemnoideae</taxon>
        <taxon>Spirodela</taxon>
    </lineage>
</organism>
<dbReference type="EMBL" id="LR746264">
    <property type="protein sequence ID" value="CAA7389545.1"/>
    <property type="molecule type" value="Genomic_DNA"/>
</dbReference>
<dbReference type="Proteomes" id="UP000663760">
    <property type="component" value="Chromosome 1"/>
</dbReference>
<keyword evidence="1" id="KW-1133">Transmembrane helix</keyword>
<evidence type="ECO:0000313" key="3">
    <source>
        <dbReference type="Proteomes" id="UP000663760"/>
    </source>
</evidence>
<feature type="transmembrane region" description="Helical" evidence="1">
    <location>
        <begin position="26"/>
        <end position="48"/>
    </location>
</feature>
<gene>
    <name evidence="2" type="ORF">SI8410_01001567</name>
</gene>
<keyword evidence="1" id="KW-0812">Transmembrane</keyword>
<keyword evidence="3" id="KW-1185">Reference proteome</keyword>
<reference evidence="2" key="1">
    <citation type="submission" date="2020-02" db="EMBL/GenBank/DDBJ databases">
        <authorList>
            <person name="Scholz U."/>
            <person name="Mascher M."/>
            <person name="Fiebig A."/>
        </authorList>
    </citation>
    <scope>NUCLEOTIDE SEQUENCE</scope>
</reference>
<evidence type="ECO:0000256" key="1">
    <source>
        <dbReference type="SAM" id="Phobius"/>
    </source>
</evidence>
<dbReference type="AlphaFoldDB" id="A0A7I8JZM9"/>
<keyword evidence="1" id="KW-0472">Membrane</keyword>
<protein>
    <submittedName>
        <fullName evidence="2">Uncharacterized protein</fullName>
    </submittedName>
</protein>
<accession>A0A7I8JZM9</accession>